<proteinExistence type="predicted"/>
<dbReference type="InterPro" id="IPR013041">
    <property type="entry name" value="Clathrin_app_Ig-like_sf"/>
</dbReference>
<dbReference type="SMART" id="SM01020">
    <property type="entry name" value="B2-adapt-app_C"/>
    <property type="match status" value="1"/>
</dbReference>
<feature type="compositionally biased region" description="Pro residues" evidence="5">
    <location>
        <begin position="301"/>
        <end position="325"/>
    </location>
</feature>
<dbReference type="GeneID" id="25254689"/>
<protein>
    <submittedName>
        <fullName evidence="7">Beta adaptin protein, putative</fullName>
    </submittedName>
</protein>
<dbReference type="Proteomes" id="UP000030747">
    <property type="component" value="Unassembled WGS sequence"/>
</dbReference>
<feature type="region of interest" description="Disordered" evidence="5">
    <location>
        <begin position="657"/>
        <end position="716"/>
    </location>
</feature>
<evidence type="ECO:0000313" key="8">
    <source>
        <dbReference type="Proteomes" id="UP000030747"/>
    </source>
</evidence>
<dbReference type="SUPFAM" id="SSF49348">
    <property type="entry name" value="Clathrin adaptor appendage domain"/>
    <property type="match status" value="1"/>
</dbReference>
<evidence type="ECO:0000256" key="5">
    <source>
        <dbReference type="SAM" id="MobiDB-lite"/>
    </source>
</evidence>
<dbReference type="AlphaFoldDB" id="U6L2X6"/>
<dbReference type="PANTHER" id="PTHR11134">
    <property type="entry name" value="ADAPTOR COMPLEX SUBUNIT BETA FAMILY MEMBER"/>
    <property type="match status" value="1"/>
</dbReference>
<evidence type="ECO:0000256" key="3">
    <source>
        <dbReference type="ARBA" id="ARBA00022927"/>
    </source>
</evidence>
<dbReference type="GO" id="GO:0012505">
    <property type="term" value="C:endomembrane system"/>
    <property type="evidence" value="ECO:0007669"/>
    <property type="project" value="UniProtKB-SubCell"/>
</dbReference>
<dbReference type="InterPro" id="IPR013037">
    <property type="entry name" value="Clathrin_b-adaptin_app_Ig-like"/>
</dbReference>
<feature type="compositionally biased region" description="Low complexity" evidence="5">
    <location>
        <begin position="367"/>
        <end position="393"/>
    </location>
</feature>
<gene>
    <name evidence="7" type="ORF">ETH_00027980</name>
</gene>
<reference evidence="7" key="1">
    <citation type="submission" date="2013-10" db="EMBL/GenBank/DDBJ databases">
        <title>Genomic analysis of the causative agents of coccidiosis in chickens.</title>
        <authorList>
            <person name="Reid A.J."/>
            <person name="Blake D."/>
            <person name="Billington K."/>
            <person name="Browne H."/>
            <person name="Dunn M."/>
            <person name="Hung S."/>
            <person name="Kawahara F."/>
            <person name="Miranda-Saavedra D."/>
            <person name="Mourier T."/>
            <person name="Nagra H."/>
            <person name="Otto T.D."/>
            <person name="Rawlings N."/>
            <person name="Sanchez A."/>
            <person name="Sanders M."/>
            <person name="Subramaniam C."/>
            <person name="Tay Y."/>
            <person name="Dear P."/>
            <person name="Doerig C."/>
            <person name="Gruber A."/>
            <person name="Parkinson J."/>
            <person name="Shirley M."/>
            <person name="Wan K.L."/>
            <person name="Berriman M."/>
            <person name="Tomley F."/>
            <person name="Pain A."/>
        </authorList>
    </citation>
    <scope>NUCLEOTIDE SEQUENCE [LARGE SCALE GENOMIC DNA]</scope>
    <source>
        <strain evidence="7">Houghton</strain>
    </source>
</reference>
<dbReference type="Gene3D" id="1.25.10.10">
    <property type="entry name" value="Leucine-rich Repeat Variant"/>
    <property type="match status" value="2"/>
</dbReference>
<dbReference type="InterPro" id="IPR011989">
    <property type="entry name" value="ARM-like"/>
</dbReference>
<keyword evidence="3" id="KW-0653">Protein transport</keyword>
<keyword evidence="4" id="KW-0472">Membrane</keyword>
<dbReference type="InterPro" id="IPR032682">
    <property type="entry name" value="Cnd1_C"/>
</dbReference>
<feature type="compositionally biased region" description="Low complexity" evidence="5">
    <location>
        <begin position="671"/>
        <end position="685"/>
    </location>
</feature>
<feature type="compositionally biased region" description="Pro residues" evidence="5">
    <location>
        <begin position="657"/>
        <end position="670"/>
    </location>
</feature>
<feature type="region of interest" description="Disordered" evidence="5">
    <location>
        <begin position="299"/>
        <end position="404"/>
    </location>
</feature>
<dbReference type="GO" id="GO:0006886">
    <property type="term" value="P:intracellular protein transport"/>
    <property type="evidence" value="ECO:0007669"/>
    <property type="project" value="InterPro"/>
</dbReference>
<feature type="non-terminal residue" evidence="7">
    <location>
        <position position="1"/>
    </location>
</feature>
<dbReference type="VEuPathDB" id="ToxoDB:ETH2_1348500"/>
<evidence type="ECO:0000259" key="6">
    <source>
        <dbReference type="SMART" id="SM01020"/>
    </source>
</evidence>
<dbReference type="Gene3D" id="3.30.310.10">
    <property type="entry name" value="TATA-Binding Protein"/>
    <property type="match status" value="1"/>
</dbReference>
<evidence type="ECO:0000313" key="7">
    <source>
        <dbReference type="EMBL" id="CDJ42944.1"/>
    </source>
</evidence>
<dbReference type="RefSeq" id="XP_013233694.1">
    <property type="nucleotide sequence ID" value="XM_013378240.1"/>
</dbReference>
<dbReference type="InterPro" id="IPR026739">
    <property type="entry name" value="AP_beta"/>
</dbReference>
<evidence type="ECO:0000256" key="4">
    <source>
        <dbReference type="ARBA" id="ARBA00023136"/>
    </source>
</evidence>
<dbReference type="EMBL" id="HG675746">
    <property type="protein sequence ID" value="CDJ42944.1"/>
    <property type="molecule type" value="Genomic_DNA"/>
</dbReference>
<dbReference type="SUPFAM" id="SSF55711">
    <property type="entry name" value="Subdomain of clathrin and coatomer appendage domain"/>
    <property type="match status" value="1"/>
</dbReference>
<evidence type="ECO:0000256" key="2">
    <source>
        <dbReference type="ARBA" id="ARBA00022448"/>
    </source>
</evidence>
<keyword evidence="8" id="KW-1185">Reference proteome</keyword>
<feature type="compositionally biased region" description="Low complexity" evidence="5">
    <location>
        <begin position="345"/>
        <end position="359"/>
    </location>
</feature>
<dbReference type="GO" id="GO:0016192">
    <property type="term" value="P:vesicle-mediated transport"/>
    <property type="evidence" value="ECO:0007669"/>
    <property type="project" value="InterPro"/>
</dbReference>
<comment type="subcellular location">
    <subcellularLocation>
        <location evidence="1">Endomembrane system</location>
    </subcellularLocation>
</comment>
<dbReference type="InterPro" id="IPR016024">
    <property type="entry name" value="ARM-type_fold"/>
</dbReference>
<accession>U6L2X6</accession>
<dbReference type="Gene3D" id="2.60.40.1150">
    <property type="match status" value="1"/>
</dbReference>
<organism evidence="7 8">
    <name type="scientific">Eimeria tenella</name>
    <name type="common">Coccidian parasite</name>
    <dbReference type="NCBI Taxonomy" id="5802"/>
    <lineage>
        <taxon>Eukaryota</taxon>
        <taxon>Sar</taxon>
        <taxon>Alveolata</taxon>
        <taxon>Apicomplexa</taxon>
        <taxon>Conoidasida</taxon>
        <taxon>Coccidia</taxon>
        <taxon>Eucoccidiorida</taxon>
        <taxon>Eimeriorina</taxon>
        <taxon>Eimeriidae</taxon>
        <taxon>Eimeria</taxon>
    </lineage>
</organism>
<feature type="compositionally biased region" description="Gly residues" evidence="5">
    <location>
        <begin position="326"/>
        <end position="344"/>
    </location>
</feature>
<dbReference type="InterPro" id="IPR009028">
    <property type="entry name" value="Coatomer/calthrin_app_sub_C"/>
</dbReference>
<name>U6L2X6_EIMTE</name>
<dbReference type="VEuPathDB" id="ToxoDB:ETH2_1349000"/>
<dbReference type="VEuPathDB" id="ToxoDB:ETH_00027980"/>
<dbReference type="GO" id="GO:0030131">
    <property type="term" value="C:clathrin adaptor complex"/>
    <property type="evidence" value="ECO:0007669"/>
    <property type="project" value="InterPro"/>
</dbReference>
<dbReference type="OrthoDB" id="354775at2759"/>
<dbReference type="InterPro" id="IPR012295">
    <property type="entry name" value="TBP_dom_sf"/>
</dbReference>
<evidence type="ECO:0000256" key="1">
    <source>
        <dbReference type="ARBA" id="ARBA00004308"/>
    </source>
</evidence>
<keyword evidence="2" id="KW-0813">Transport</keyword>
<feature type="domain" description="Beta-adaptin appendage C-terminal subdomain" evidence="6">
    <location>
        <begin position="544"/>
        <end position="654"/>
    </location>
</feature>
<dbReference type="SUPFAM" id="SSF48371">
    <property type="entry name" value="ARM repeat"/>
    <property type="match status" value="1"/>
</dbReference>
<dbReference type="InterPro" id="IPR015151">
    <property type="entry name" value="B-adaptin_app_sub_C"/>
</dbReference>
<sequence length="1014" mass="109101">VRPDMVHGQPLLQLLLNMFLDSNPLVVSNAVAALGEISRASGRCHFKSLFAKDSSCVSRLLSALNECTEWGQVFILDALVAYDPPTPKAAEAVIERVLPRLSHANPAVILSAVKVILKLLDKKRPSILANEIKAFYCGFHDPLFVKVEKLEALVLLATERTVDGVIRGPLGAPKGQHRNPPVLAELRDYAVDVDLELRRRAVKAIGRICLRLSSSLSNCLDLLFNLMKENTNLVVHDVALVLADVFRKYPGDYSALVAALCAAADQIEEPEAKAALIWICGNISMVASVYHKLPETFVPKTRPPGAPQGAPGGPPGAPGGPPGAPGGPLGAPGGPLEGPLGGPTLGSFSSQEESGQQVVERARRALEQQQQQQSRSSSSGSSSSRSRSRSALSDSEESSPVDLLDLSDSSISGASSKAFSAQHTSLLAAETPDARQQKGLEITTAFFRPEGGGSSLCVRVRNKNPFSVFISDLQFNSNSFGVSPKPSFSNFEISPEGFHETLVSLAFNKLNSNTPPAEPLTIQAALKTSLGVIYFPISYALGDVLEDKPPIQKDLFRQQWQALGEAKQGCRDYLSQQRLNPQDAIVLLQQQRISLVAQRAAEAYEALYFSCVTTNNLLLLLQLSLSKTSQAVNAVVRSDAGVLIPIFHNFLMVSWGPPPPPPGGPQPQPQGPAQGPPAAATPGPGLEAPGQSSEPPRAPAAAAGAPDETEERLKSQLQSLTEGRLLPAVSPPSQEPLVVARSPFFGAEVVKKFDQLTKSYLRSMVAGQLARKAVLIVYVGDRKGDIPRPVPGPQEVLRKLDVAEKLCSSFSAPSQEVAALWRQMEAELPFYSVFFRVEPMVFDTIPVSVSFEPAKLPPLPPSPLFRGEFGVVQVQARVSRGVWQIPAARALQATVAYVNSHPERGGVQAVVGIVEEKVTTFWRSFVQQEVQVTLRTADVPKLLRRLGTYPHGRRGGLLDQDTGPLKDTTLKLSGQDEVLQYLSQALAKLIMPSIGPKATFRRLLLHVCIAGKTC</sequence>
<dbReference type="Pfam" id="PF12717">
    <property type="entry name" value="Cnd1"/>
    <property type="match status" value="1"/>
</dbReference>
<reference evidence="7" key="2">
    <citation type="submission" date="2013-10" db="EMBL/GenBank/DDBJ databases">
        <authorList>
            <person name="Aslett M."/>
        </authorList>
    </citation>
    <scope>NUCLEOTIDE SEQUENCE [LARGE SCALE GENOMIC DNA]</scope>
    <source>
        <strain evidence="7">Houghton</strain>
    </source>
</reference>
<dbReference type="Pfam" id="PF09066">
    <property type="entry name" value="B2-adapt-app_C"/>
    <property type="match status" value="1"/>
</dbReference>